<evidence type="ECO:0000313" key="4">
    <source>
        <dbReference type="Proteomes" id="UP000182975"/>
    </source>
</evidence>
<feature type="domain" description="Isochorismatase-like" evidence="2">
    <location>
        <begin position="3"/>
        <end position="174"/>
    </location>
</feature>
<organism evidence="3 4">
    <name type="scientific">Denitrobacterium detoxificans</name>
    <dbReference type="NCBI Taxonomy" id="79604"/>
    <lineage>
        <taxon>Bacteria</taxon>
        <taxon>Bacillati</taxon>
        <taxon>Actinomycetota</taxon>
        <taxon>Coriobacteriia</taxon>
        <taxon>Eggerthellales</taxon>
        <taxon>Eggerthellaceae</taxon>
        <taxon>Denitrobacterium</taxon>
    </lineage>
</organism>
<dbReference type="InterPro" id="IPR050272">
    <property type="entry name" value="Isochorismatase-like_hydrls"/>
</dbReference>
<evidence type="ECO:0000313" key="3">
    <source>
        <dbReference type="EMBL" id="SEO62804.1"/>
    </source>
</evidence>
<dbReference type="CDD" id="cd00431">
    <property type="entry name" value="cysteine_hydrolases"/>
    <property type="match status" value="1"/>
</dbReference>
<accession>A0A172RX34</accession>
<dbReference type="Gene3D" id="3.40.50.850">
    <property type="entry name" value="Isochorismatase-like"/>
    <property type="match status" value="1"/>
</dbReference>
<name>A0A172RX34_9ACTN</name>
<dbReference type="PANTHER" id="PTHR43540:SF6">
    <property type="entry name" value="ISOCHORISMATASE-LIKE DOMAIN-CONTAINING PROTEIN"/>
    <property type="match status" value="1"/>
</dbReference>
<dbReference type="OrthoDB" id="9791276at2"/>
<dbReference type="Pfam" id="PF00857">
    <property type="entry name" value="Isochorismatase"/>
    <property type="match status" value="1"/>
</dbReference>
<evidence type="ECO:0000256" key="1">
    <source>
        <dbReference type="ARBA" id="ARBA00022801"/>
    </source>
</evidence>
<dbReference type="KEGG" id="ddt:AAY81_03035"/>
<dbReference type="EMBL" id="FOEC01000003">
    <property type="protein sequence ID" value="SEO62804.1"/>
    <property type="molecule type" value="Genomic_DNA"/>
</dbReference>
<reference evidence="4" key="1">
    <citation type="submission" date="2016-10" db="EMBL/GenBank/DDBJ databases">
        <authorList>
            <person name="Varghese N."/>
        </authorList>
    </citation>
    <scope>NUCLEOTIDE SEQUENCE [LARGE SCALE GENOMIC DNA]</scope>
    <source>
        <strain evidence="4">DSM 21843</strain>
    </source>
</reference>
<dbReference type="PATRIC" id="fig|79604.3.peg.617"/>
<dbReference type="RefSeq" id="WP_066661217.1">
    <property type="nucleotide sequence ID" value="NZ_CP011402.1"/>
</dbReference>
<dbReference type="GO" id="GO:0016787">
    <property type="term" value="F:hydrolase activity"/>
    <property type="evidence" value="ECO:0007669"/>
    <property type="project" value="UniProtKB-KW"/>
</dbReference>
<dbReference type="AlphaFoldDB" id="A0A172RX34"/>
<protein>
    <submittedName>
        <fullName evidence="3">Nicotinamidase-related amidase</fullName>
    </submittedName>
</protein>
<sequence>MKALVVVDVQNDFVSGSLGTKEAQEMLPRLMKKVEAFEGALFVTLDTHGEDYLQTQEGHNLPVVHCVRGTWGWELPDELSTLTDAKGAAVFEKPCFGSVQLAEELVKLHASEPLESIELVGLCTDICVVSNALMIKAALPEVPVSVDASCCAGVTPEKHEAALAVMESCQVAVTR</sequence>
<proteinExistence type="predicted"/>
<dbReference type="SUPFAM" id="SSF52499">
    <property type="entry name" value="Isochorismatase-like hydrolases"/>
    <property type="match status" value="1"/>
</dbReference>
<dbReference type="InterPro" id="IPR036380">
    <property type="entry name" value="Isochorismatase-like_sf"/>
</dbReference>
<dbReference type="PANTHER" id="PTHR43540">
    <property type="entry name" value="PEROXYUREIDOACRYLATE/UREIDOACRYLATE AMIDOHYDROLASE-RELATED"/>
    <property type="match status" value="1"/>
</dbReference>
<evidence type="ECO:0000259" key="2">
    <source>
        <dbReference type="Pfam" id="PF00857"/>
    </source>
</evidence>
<gene>
    <name evidence="3" type="ORF">SAMN02910314_00709</name>
</gene>
<keyword evidence="4" id="KW-1185">Reference proteome</keyword>
<dbReference type="InterPro" id="IPR000868">
    <property type="entry name" value="Isochorismatase-like_dom"/>
</dbReference>
<dbReference type="STRING" id="79604.AAY81_03035"/>
<keyword evidence="1" id="KW-0378">Hydrolase</keyword>
<dbReference type="Proteomes" id="UP000182975">
    <property type="component" value="Unassembled WGS sequence"/>
</dbReference>